<dbReference type="EMBL" id="JBHSXX010000001">
    <property type="protein sequence ID" value="MFC6870336.1"/>
    <property type="molecule type" value="Genomic_DNA"/>
</dbReference>
<protein>
    <submittedName>
        <fullName evidence="3">Class I SAM-dependent methyltransferase</fullName>
        <ecNumber evidence="3">2.1.-.-</ecNumber>
    </submittedName>
</protein>
<dbReference type="Gene3D" id="3.40.50.150">
    <property type="entry name" value="Vaccinia Virus protein VP39"/>
    <property type="match status" value="1"/>
</dbReference>
<dbReference type="GO" id="GO:0032259">
    <property type="term" value="P:methylation"/>
    <property type="evidence" value="ECO:0007669"/>
    <property type="project" value="UniProtKB-KW"/>
</dbReference>
<dbReference type="InterPro" id="IPR050508">
    <property type="entry name" value="Methyltransf_Superfamily"/>
</dbReference>
<evidence type="ECO:0000313" key="4">
    <source>
        <dbReference type="Proteomes" id="UP001596337"/>
    </source>
</evidence>
<accession>A0ABW2C5F2</accession>
<dbReference type="InterPro" id="IPR029063">
    <property type="entry name" value="SAM-dependent_MTases_sf"/>
</dbReference>
<gene>
    <name evidence="3" type="ORF">ACFQGD_24665</name>
</gene>
<dbReference type="PANTHER" id="PTHR42912:SF93">
    <property type="entry name" value="N6-ADENOSINE-METHYLTRANSFERASE TMT1A"/>
    <property type="match status" value="1"/>
</dbReference>
<feature type="domain" description="Methyltransferase type 11" evidence="2">
    <location>
        <begin position="128"/>
        <end position="223"/>
    </location>
</feature>
<evidence type="ECO:0000313" key="3">
    <source>
        <dbReference type="EMBL" id="MFC6870336.1"/>
    </source>
</evidence>
<sequence>MTMTDRDARNAPELARTAVSGDSGRDALPSGAVRVLRDRLKANDPVWLGYHVLDRAAAKVSRFFDGRARARERARDLPGVNTREYNRMLWTAYDWSHDGEEWTPSVEWRESVVTEVLVPLLPSDADVLEIGPGAGRWTRELSPRARSLALADISERAIELCRERFAAENLSFLVTDGNTLPGVADGSIDFVWSFDVFLHIAPVDQKGYLRELARVMRSGAVAVIHHPGDGGSAEGWRSAMTAELFAELVADAGMRVHRQFSRWGAGDRFSLPNSGDVITVFGPPA</sequence>
<dbReference type="PANTHER" id="PTHR42912">
    <property type="entry name" value="METHYLTRANSFERASE"/>
    <property type="match status" value="1"/>
</dbReference>
<evidence type="ECO:0000259" key="2">
    <source>
        <dbReference type="Pfam" id="PF08241"/>
    </source>
</evidence>
<dbReference type="SUPFAM" id="SSF53335">
    <property type="entry name" value="S-adenosyl-L-methionine-dependent methyltransferases"/>
    <property type="match status" value="1"/>
</dbReference>
<evidence type="ECO:0000256" key="1">
    <source>
        <dbReference type="SAM" id="MobiDB-lite"/>
    </source>
</evidence>
<dbReference type="RefSeq" id="WP_345395386.1">
    <property type="nucleotide sequence ID" value="NZ_BAABLA010000023.1"/>
</dbReference>
<dbReference type="EC" id="2.1.-.-" evidence="3"/>
<proteinExistence type="predicted"/>
<dbReference type="GO" id="GO:0008168">
    <property type="term" value="F:methyltransferase activity"/>
    <property type="evidence" value="ECO:0007669"/>
    <property type="project" value="UniProtKB-KW"/>
</dbReference>
<organism evidence="3 4">
    <name type="scientific">Haloechinothrix salitolerans</name>
    <dbReference type="NCBI Taxonomy" id="926830"/>
    <lineage>
        <taxon>Bacteria</taxon>
        <taxon>Bacillati</taxon>
        <taxon>Actinomycetota</taxon>
        <taxon>Actinomycetes</taxon>
        <taxon>Pseudonocardiales</taxon>
        <taxon>Pseudonocardiaceae</taxon>
        <taxon>Haloechinothrix</taxon>
    </lineage>
</organism>
<name>A0ABW2C5F2_9PSEU</name>
<keyword evidence="4" id="KW-1185">Reference proteome</keyword>
<dbReference type="Proteomes" id="UP001596337">
    <property type="component" value="Unassembled WGS sequence"/>
</dbReference>
<comment type="caution">
    <text evidence="3">The sequence shown here is derived from an EMBL/GenBank/DDBJ whole genome shotgun (WGS) entry which is preliminary data.</text>
</comment>
<feature type="compositionally biased region" description="Basic and acidic residues" evidence="1">
    <location>
        <begin position="1"/>
        <end position="10"/>
    </location>
</feature>
<dbReference type="InterPro" id="IPR013216">
    <property type="entry name" value="Methyltransf_11"/>
</dbReference>
<reference evidence="4" key="1">
    <citation type="journal article" date="2019" name="Int. J. Syst. Evol. Microbiol.">
        <title>The Global Catalogue of Microorganisms (GCM) 10K type strain sequencing project: providing services to taxonomists for standard genome sequencing and annotation.</title>
        <authorList>
            <consortium name="The Broad Institute Genomics Platform"/>
            <consortium name="The Broad Institute Genome Sequencing Center for Infectious Disease"/>
            <person name="Wu L."/>
            <person name="Ma J."/>
        </authorList>
    </citation>
    <scope>NUCLEOTIDE SEQUENCE [LARGE SCALE GENOMIC DNA]</scope>
    <source>
        <strain evidence="4">KCTC 32255</strain>
    </source>
</reference>
<dbReference type="Pfam" id="PF08241">
    <property type="entry name" value="Methyltransf_11"/>
    <property type="match status" value="1"/>
</dbReference>
<keyword evidence="3" id="KW-0489">Methyltransferase</keyword>
<keyword evidence="3" id="KW-0808">Transferase</keyword>
<feature type="region of interest" description="Disordered" evidence="1">
    <location>
        <begin position="1"/>
        <end position="25"/>
    </location>
</feature>
<dbReference type="CDD" id="cd02440">
    <property type="entry name" value="AdoMet_MTases"/>
    <property type="match status" value="1"/>
</dbReference>